<evidence type="ECO:0000256" key="6">
    <source>
        <dbReference type="ARBA" id="ARBA00022967"/>
    </source>
</evidence>
<evidence type="ECO:0000256" key="4">
    <source>
        <dbReference type="ARBA" id="ARBA00022723"/>
    </source>
</evidence>
<evidence type="ECO:0000256" key="2">
    <source>
        <dbReference type="ARBA" id="ARBA00022485"/>
    </source>
</evidence>
<dbReference type="Gene3D" id="3.30.70.3270">
    <property type="match status" value="1"/>
</dbReference>
<evidence type="ECO:0000256" key="7">
    <source>
        <dbReference type="ARBA" id="ARBA00023004"/>
    </source>
</evidence>
<keyword evidence="4" id="KW-0479">Metal-binding</keyword>
<dbReference type="PROSITE" id="PS00198">
    <property type="entry name" value="4FE4S_FER_1"/>
    <property type="match status" value="1"/>
</dbReference>
<dbReference type="InterPro" id="IPR017900">
    <property type="entry name" value="4Fe4S_Fe_S_CS"/>
</dbReference>
<evidence type="ECO:0000259" key="12">
    <source>
        <dbReference type="PROSITE" id="PS51379"/>
    </source>
</evidence>
<keyword evidence="7" id="KW-0408">Iron</keyword>
<protein>
    <submittedName>
        <fullName evidence="13">Unannotated protein</fullName>
    </submittedName>
</protein>
<keyword evidence="8" id="KW-0411">Iron-sulfur</keyword>
<dbReference type="GO" id="GO:0046872">
    <property type="term" value="F:metal ion binding"/>
    <property type="evidence" value="ECO:0007669"/>
    <property type="project" value="UniProtKB-KW"/>
</dbReference>
<dbReference type="Pfam" id="PF00037">
    <property type="entry name" value="Fer4"/>
    <property type="match status" value="1"/>
</dbReference>
<evidence type="ECO:0000256" key="8">
    <source>
        <dbReference type="ARBA" id="ARBA00023014"/>
    </source>
</evidence>
<sequence>MLCVRSCPDWCIYIEGHKELAPPRRAGGAPRKVNKLDRFDIDYALCMYCGICVEVCPFDALFWSPEYEYSEPKISDLLHDKTKLGEWMETVPAAPELEVGAEKKKGK</sequence>
<keyword evidence="9" id="KW-0520">NAD</keyword>
<evidence type="ECO:0000256" key="9">
    <source>
        <dbReference type="ARBA" id="ARBA00023027"/>
    </source>
</evidence>
<evidence type="ECO:0000313" key="13">
    <source>
        <dbReference type="EMBL" id="CAB4824780.1"/>
    </source>
</evidence>
<dbReference type="AlphaFoldDB" id="A0A6J6ZWX7"/>
<dbReference type="PANTHER" id="PTHR10849:SF24">
    <property type="entry name" value="NADH-QUINONE OXIDOREDUCTASE SUBUNIT I 2"/>
    <property type="match status" value="1"/>
</dbReference>
<evidence type="ECO:0000256" key="5">
    <source>
        <dbReference type="ARBA" id="ARBA00022737"/>
    </source>
</evidence>
<keyword evidence="5" id="KW-0677">Repeat</keyword>
<feature type="domain" description="4Fe-4S ferredoxin-type" evidence="12">
    <location>
        <begin position="37"/>
        <end position="66"/>
    </location>
</feature>
<dbReference type="GO" id="GO:0048038">
    <property type="term" value="F:quinone binding"/>
    <property type="evidence" value="ECO:0007669"/>
    <property type="project" value="UniProtKB-KW"/>
</dbReference>
<evidence type="ECO:0000256" key="1">
    <source>
        <dbReference type="ARBA" id="ARBA00022475"/>
    </source>
</evidence>
<evidence type="ECO:0000256" key="10">
    <source>
        <dbReference type="ARBA" id="ARBA00023075"/>
    </source>
</evidence>
<dbReference type="GO" id="GO:0016651">
    <property type="term" value="F:oxidoreductase activity, acting on NAD(P)H"/>
    <property type="evidence" value="ECO:0007669"/>
    <property type="project" value="InterPro"/>
</dbReference>
<dbReference type="PROSITE" id="PS51379">
    <property type="entry name" value="4FE4S_FER_2"/>
    <property type="match status" value="1"/>
</dbReference>
<evidence type="ECO:0000256" key="3">
    <source>
        <dbReference type="ARBA" id="ARBA00022719"/>
    </source>
</evidence>
<keyword evidence="10" id="KW-0830">Ubiquinone</keyword>
<name>A0A6J6ZWX7_9ZZZZ</name>
<organism evidence="13">
    <name type="scientific">freshwater metagenome</name>
    <dbReference type="NCBI Taxonomy" id="449393"/>
    <lineage>
        <taxon>unclassified sequences</taxon>
        <taxon>metagenomes</taxon>
        <taxon>ecological metagenomes</taxon>
    </lineage>
</organism>
<reference evidence="13" key="1">
    <citation type="submission" date="2020-05" db="EMBL/GenBank/DDBJ databases">
        <authorList>
            <person name="Chiriac C."/>
            <person name="Salcher M."/>
            <person name="Ghai R."/>
            <person name="Kavagutti S V."/>
        </authorList>
    </citation>
    <scope>NUCLEOTIDE SEQUENCE</scope>
</reference>
<dbReference type="InterPro" id="IPR017896">
    <property type="entry name" value="4Fe4S_Fe-S-bd"/>
</dbReference>
<dbReference type="InterPro" id="IPR010226">
    <property type="entry name" value="NADH_quinone_OxRdtase_chainI"/>
</dbReference>
<keyword evidence="3" id="KW-0874">Quinone</keyword>
<evidence type="ECO:0000256" key="11">
    <source>
        <dbReference type="ARBA" id="ARBA00023136"/>
    </source>
</evidence>
<accession>A0A6J6ZWX7</accession>
<keyword evidence="1" id="KW-1003">Cell membrane</keyword>
<keyword evidence="6" id="KW-1278">Translocase</keyword>
<gene>
    <name evidence="13" type="ORF">UFOPK3099_01605</name>
</gene>
<dbReference type="GO" id="GO:0016020">
    <property type="term" value="C:membrane"/>
    <property type="evidence" value="ECO:0007669"/>
    <property type="project" value="InterPro"/>
</dbReference>
<proteinExistence type="predicted"/>
<keyword evidence="2" id="KW-0004">4Fe-4S</keyword>
<dbReference type="SUPFAM" id="SSF54862">
    <property type="entry name" value="4Fe-4S ferredoxins"/>
    <property type="match status" value="1"/>
</dbReference>
<keyword evidence="11" id="KW-0472">Membrane</keyword>
<dbReference type="EMBL" id="CAFAAV010000122">
    <property type="protein sequence ID" value="CAB4824780.1"/>
    <property type="molecule type" value="Genomic_DNA"/>
</dbReference>
<dbReference type="GO" id="GO:0051539">
    <property type="term" value="F:4 iron, 4 sulfur cluster binding"/>
    <property type="evidence" value="ECO:0007669"/>
    <property type="project" value="UniProtKB-KW"/>
</dbReference>
<dbReference type="PANTHER" id="PTHR10849">
    <property type="entry name" value="NADH DEHYDROGENASE UBIQUINONE IRON-SULFUR PROTEIN 8, MITOCHONDRIAL"/>
    <property type="match status" value="1"/>
</dbReference>